<keyword evidence="7" id="KW-0812">Transmembrane</keyword>
<dbReference type="UniPathway" id="UPA00219"/>
<feature type="transmembrane region" description="Helical" evidence="7">
    <location>
        <begin position="20"/>
        <end position="38"/>
    </location>
</feature>
<dbReference type="PROSITE" id="PS52029">
    <property type="entry name" value="LD_TPASE"/>
    <property type="match status" value="1"/>
</dbReference>
<keyword evidence="3 6" id="KW-0133">Cell shape</keyword>
<protein>
    <submittedName>
        <fullName evidence="9">L,D-transpeptidase catalytic domain</fullName>
    </submittedName>
</protein>
<sequence length="206" mass="22269">MVERGSGPQIAALREHRWTVMLVVVAAVASVLVLVQAVRGQESSAQLAATDAPGGAVVPPAAAATPPPVLTAATDACRGNTAPQLVKVSLGQQHMWMCQLDKPVDQSPVTTGSVDRGDGTPLGTWQIESRETRRFLDGPDYRVFVDYWLPFFEDFGFHDSPWQKFPYGDRSLYKVVGSRGCVHVPTDAMAALYRWANVGTTVTVTT</sequence>
<dbReference type="InterPro" id="IPR005490">
    <property type="entry name" value="LD_TPept_cat_dom"/>
</dbReference>
<keyword evidence="4 6" id="KW-0573">Peptidoglycan synthesis</keyword>
<dbReference type="InterPro" id="IPR038063">
    <property type="entry name" value="Transpep_catalytic_dom"/>
</dbReference>
<dbReference type="Pfam" id="PF03734">
    <property type="entry name" value="YkuD"/>
    <property type="match status" value="1"/>
</dbReference>
<evidence type="ECO:0000313" key="10">
    <source>
        <dbReference type="Proteomes" id="UP000186218"/>
    </source>
</evidence>
<keyword evidence="10" id="KW-1185">Reference proteome</keyword>
<dbReference type="EMBL" id="FTNT01000007">
    <property type="protein sequence ID" value="SIS07186.1"/>
    <property type="molecule type" value="Genomic_DNA"/>
</dbReference>
<dbReference type="PANTHER" id="PTHR30582">
    <property type="entry name" value="L,D-TRANSPEPTIDASE"/>
    <property type="match status" value="1"/>
</dbReference>
<keyword evidence="7" id="KW-0472">Membrane</keyword>
<evidence type="ECO:0000256" key="7">
    <source>
        <dbReference type="SAM" id="Phobius"/>
    </source>
</evidence>
<evidence type="ECO:0000259" key="8">
    <source>
        <dbReference type="PROSITE" id="PS52029"/>
    </source>
</evidence>
<dbReference type="AlphaFoldDB" id="A0A1N7G413"/>
<keyword evidence="5 6" id="KW-0961">Cell wall biogenesis/degradation</keyword>
<dbReference type="SUPFAM" id="SSF141523">
    <property type="entry name" value="L,D-transpeptidase catalytic domain-like"/>
    <property type="match status" value="1"/>
</dbReference>
<accession>A0A1N7G413</accession>
<dbReference type="RefSeq" id="WP_076480243.1">
    <property type="nucleotide sequence ID" value="NZ_FTNT01000007.1"/>
</dbReference>
<feature type="active site" description="Proton donor/acceptor" evidence="6">
    <location>
        <position position="158"/>
    </location>
</feature>
<keyword evidence="2" id="KW-0808">Transferase</keyword>
<dbReference type="PANTHER" id="PTHR30582:SF2">
    <property type="entry name" value="L,D-TRANSPEPTIDASE YCIB-RELATED"/>
    <property type="match status" value="1"/>
</dbReference>
<evidence type="ECO:0000256" key="3">
    <source>
        <dbReference type="ARBA" id="ARBA00022960"/>
    </source>
</evidence>
<evidence type="ECO:0000256" key="1">
    <source>
        <dbReference type="ARBA" id="ARBA00004752"/>
    </source>
</evidence>
<dbReference type="GO" id="GO:0008360">
    <property type="term" value="P:regulation of cell shape"/>
    <property type="evidence" value="ECO:0007669"/>
    <property type="project" value="UniProtKB-UniRule"/>
</dbReference>
<name>A0A1N7G413_9NOCA</name>
<feature type="active site" description="Nucleophile" evidence="6">
    <location>
        <position position="181"/>
    </location>
</feature>
<dbReference type="GO" id="GO:0018104">
    <property type="term" value="P:peptidoglycan-protein cross-linking"/>
    <property type="evidence" value="ECO:0007669"/>
    <property type="project" value="TreeGrafter"/>
</dbReference>
<proteinExistence type="predicted"/>
<evidence type="ECO:0000256" key="4">
    <source>
        <dbReference type="ARBA" id="ARBA00022984"/>
    </source>
</evidence>
<dbReference type="GO" id="GO:0016740">
    <property type="term" value="F:transferase activity"/>
    <property type="evidence" value="ECO:0007669"/>
    <property type="project" value="UniProtKB-KW"/>
</dbReference>
<dbReference type="CDD" id="cd16913">
    <property type="entry name" value="YkuD_like"/>
    <property type="match status" value="1"/>
</dbReference>
<dbReference type="STRING" id="1344003.SAMN05445060_2461"/>
<evidence type="ECO:0000313" key="9">
    <source>
        <dbReference type="EMBL" id="SIS07186.1"/>
    </source>
</evidence>
<dbReference type="GO" id="GO:0071972">
    <property type="term" value="F:peptidoglycan L,D-transpeptidase activity"/>
    <property type="evidence" value="ECO:0007669"/>
    <property type="project" value="TreeGrafter"/>
</dbReference>
<evidence type="ECO:0000256" key="6">
    <source>
        <dbReference type="PROSITE-ProRule" id="PRU01373"/>
    </source>
</evidence>
<evidence type="ECO:0000256" key="5">
    <source>
        <dbReference type="ARBA" id="ARBA00023316"/>
    </source>
</evidence>
<dbReference type="InterPro" id="IPR050979">
    <property type="entry name" value="LD-transpeptidase"/>
</dbReference>
<dbReference type="Proteomes" id="UP000186218">
    <property type="component" value="Unassembled WGS sequence"/>
</dbReference>
<feature type="domain" description="L,D-TPase catalytic" evidence="8">
    <location>
        <begin position="84"/>
        <end position="205"/>
    </location>
</feature>
<dbReference type="Gene3D" id="2.40.440.10">
    <property type="entry name" value="L,D-transpeptidase catalytic domain-like"/>
    <property type="match status" value="1"/>
</dbReference>
<reference evidence="9 10" key="1">
    <citation type="submission" date="2017-01" db="EMBL/GenBank/DDBJ databases">
        <authorList>
            <person name="Mah S.A."/>
            <person name="Swanson W.J."/>
            <person name="Moy G.W."/>
            <person name="Vacquier V.D."/>
        </authorList>
    </citation>
    <scope>NUCLEOTIDE SEQUENCE [LARGE SCALE GENOMIC DNA]</scope>
    <source>
        <strain evidence="9 10">CPCC 203464</strain>
    </source>
</reference>
<dbReference type="GO" id="GO:0005576">
    <property type="term" value="C:extracellular region"/>
    <property type="evidence" value="ECO:0007669"/>
    <property type="project" value="TreeGrafter"/>
</dbReference>
<comment type="pathway">
    <text evidence="1 6">Cell wall biogenesis; peptidoglycan biosynthesis.</text>
</comment>
<evidence type="ECO:0000256" key="2">
    <source>
        <dbReference type="ARBA" id="ARBA00022679"/>
    </source>
</evidence>
<keyword evidence="7" id="KW-1133">Transmembrane helix</keyword>
<gene>
    <name evidence="9" type="ORF">SAMN05445060_2461</name>
</gene>
<organism evidence="9 10">
    <name type="scientific">Williamsia sterculiae</name>
    <dbReference type="NCBI Taxonomy" id="1344003"/>
    <lineage>
        <taxon>Bacteria</taxon>
        <taxon>Bacillati</taxon>
        <taxon>Actinomycetota</taxon>
        <taxon>Actinomycetes</taxon>
        <taxon>Mycobacteriales</taxon>
        <taxon>Nocardiaceae</taxon>
        <taxon>Williamsia</taxon>
    </lineage>
</organism>
<dbReference type="GO" id="GO:0071555">
    <property type="term" value="P:cell wall organization"/>
    <property type="evidence" value="ECO:0007669"/>
    <property type="project" value="UniProtKB-UniRule"/>
</dbReference>